<accession>A0A8J4E285</accession>
<dbReference type="EMBL" id="BOPG01000047">
    <property type="protein sequence ID" value="GIJ59545.1"/>
    <property type="molecule type" value="Genomic_DNA"/>
</dbReference>
<dbReference type="RefSeq" id="WP_204002073.1">
    <property type="nucleotide sequence ID" value="NZ_BOPG01000047.1"/>
</dbReference>
<keyword evidence="2" id="KW-1185">Reference proteome</keyword>
<dbReference type="Proteomes" id="UP000612585">
    <property type="component" value="Unassembled WGS sequence"/>
</dbReference>
<protein>
    <submittedName>
        <fullName evidence="1">Uncharacterized protein</fullName>
    </submittedName>
</protein>
<sequence length="67" mass="7646">MRARHAAGCTCDQVWHHRRSGVAAHVDRRNERERMDAARLVGKTMNNLARERRAWAEEDAAARAVPP</sequence>
<name>A0A8J4E285_9ACTN</name>
<gene>
    <name evidence="1" type="ORF">Vau01_070610</name>
</gene>
<organism evidence="1 2">
    <name type="scientific">Virgisporangium aurantiacum</name>
    <dbReference type="NCBI Taxonomy" id="175570"/>
    <lineage>
        <taxon>Bacteria</taxon>
        <taxon>Bacillati</taxon>
        <taxon>Actinomycetota</taxon>
        <taxon>Actinomycetes</taxon>
        <taxon>Micromonosporales</taxon>
        <taxon>Micromonosporaceae</taxon>
        <taxon>Virgisporangium</taxon>
    </lineage>
</organism>
<evidence type="ECO:0000313" key="1">
    <source>
        <dbReference type="EMBL" id="GIJ59545.1"/>
    </source>
</evidence>
<comment type="caution">
    <text evidence="1">The sequence shown here is derived from an EMBL/GenBank/DDBJ whole genome shotgun (WGS) entry which is preliminary data.</text>
</comment>
<dbReference type="AlphaFoldDB" id="A0A8J4E285"/>
<reference evidence="1" key="1">
    <citation type="submission" date="2021-01" db="EMBL/GenBank/DDBJ databases">
        <title>Whole genome shotgun sequence of Virgisporangium aurantiacum NBRC 16421.</title>
        <authorList>
            <person name="Komaki H."/>
            <person name="Tamura T."/>
        </authorList>
    </citation>
    <scope>NUCLEOTIDE SEQUENCE</scope>
    <source>
        <strain evidence="1">NBRC 16421</strain>
    </source>
</reference>
<evidence type="ECO:0000313" key="2">
    <source>
        <dbReference type="Proteomes" id="UP000612585"/>
    </source>
</evidence>
<proteinExistence type="predicted"/>